<evidence type="ECO:0000313" key="2">
    <source>
        <dbReference type="EMBL" id="CAD2072481.1"/>
    </source>
</evidence>
<feature type="transmembrane region" description="Helical" evidence="1">
    <location>
        <begin position="55"/>
        <end position="79"/>
    </location>
</feature>
<organism evidence="2 3">
    <name type="scientific">Phocicoccus schoeneichii</name>
    <dbReference type="NCBI Taxonomy" id="1812261"/>
    <lineage>
        <taxon>Bacteria</taxon>
        <taxon>Bacillati</taxon>
        <taxon>Bacillota</taxon>
        <taxon>Bacilli</taxon>
        <taxon>Bacillales</taxon>
        <taxon>Salinicoccaceae</taxon>
        <taxon>Phocicoccus</taxon>
    </lineage>
</organism>
<protein>
    <submittedName>
        <fullName evidence="2">Uncharacterized protein</fullName>
    </submittedName>
</protein>
<keyword evidence="3" id="KW-1185">Reference proteome</keyword>
<keyword evidence="1" id="KW-0472">Membrane</keyword>
<gene>
    <name evidence="2" type="ORF">JEOSCH030_00289</name>
</gene>
<name>A0A6V7R525_9BACL</name>
<dbReference type="AlphaFoldDB" id="A0A6V7R525"/>
<keyword evidence="1" id="KW-0812">Transmembrane</keyword>
<evidence type="ECO:0000256" key="1">
    <source>
        <dbReference type="SAM" id="Phobius"/>
    </source>
</evidence>
<comment type="caution">
    <text evidence="2">The sequence shown here is derived from an EMBL/GenBank/DDBJ whole genome shotgun (WGS) entry which is preliminary data.</text>
</comment>
<accession>A0A6V7R525</accession>
<sequence>MFKFDRDTKPYHLTNLVFYLFTLVVIGAIYYFGFLPPLLDAVDEGFFSNFGLRELGGSLFFLILIIIPLALILGIIYHLKRYLNPETRAHVK</sequence>
<dbReference type="RefSeq" id="WP_186084893.1">
    <property type="nucleotide sequence ID" value="NZ_BMDB01000001.1"/>
</dbReference>
<dbReference type="Proteomes" id="UP000521032">
    <property type="component" value="Unassembled WGS sequence"/>
</dbReference>
<evidence type="ECO:0000313" key="3">
    <source>
        <dbReference type="Proteomes" id="UP000521032"/>
    </source>
</evidence>
<feature type="transmembrane region" description="Helical" evidence="1">
    <location>
        <begin position="12"/>
        <end position="35"/>
    </location>
</feature>
<keyword evidence="1" id="KW-1133">Transmembrane helix</keyword>
<proteinExistence type="predicted"/>
<reference evidence="2 3" key="1">
    <citation type="submission" date="2020-07" db="EMBL/GenBank/DDBJ databases">
        <authorList>
            <person name="Criscuolo A."/>
        </authorList>
    </citation>
    <scope>NUCLEOTIDE SEQUENCE [LARGE SCALE GENOMIC DNA]</scope>
    <source>
        <strain evidence="3">CIP 111030</strain>
    </source>
</reference>
<dbReference type="EMBL" id="CAJEWE010000006">
    <property type="protein sequence ID" value="CAD2072481.1"/>
    <property type="molecule type" value="Genomic_DNA"/>
</dbReference>